<evidence type="ECO:0008006" key="5">
    <source>
        <dbReference type="Google" id="ProtNLM"/>
    </source>
</evidence>
<keyword evidence="4" id="KW-1185">Reference proteome</keyword>
<dbReference type="RefSeq" id="WP_184878639.1">
    <property type="nucleotide sequence ID" value="NZ_BAAAHD010000001.1"/>
</dbReference>
<reference evidence="4" key="2">
    <citation type="journal article" date="2019" name="Int. J. Syst. Evol. Microbiol.">
        <title>The Global Catalogue of Microorganisms (GCM) 10K type strain sequencing project: providing services to taxonomists for standard genome sequencing and annotation.</title>
        <authorList>
            <consortium name="The Broad Institute Genomics Platform"/>
            <consortium name="The Broad Institute Genome Sequencing Center for Infectious Disease"/>
            <person name="Wu L."/>
            <person name="Ma J."/>
        </authorList>
    </citation>
    <scope>NUCLEOTIDE SEQUENCE [LARGE SCALE GENOMIC DNA]</scope>
    <source>
        <strain evidence="4">JCM 10667</strain>
    </source>
</reference>
<evidence type="ECO:0000313" key="1">
    <source>
        <dbReference type="EMBL" id="GAA0543735.1"/>
    </source>
</evidence>
<evidence type="ECO:0000313" key="3">
    <source>
        <dbReference type="Proteomes" id="UP000549343"/>
    </source>
</evidence>
<proteinExistence type="predicted"/>
<name>A0A7W7I7I3_9ACTN</name>
<comment type="caution">
    <text evidence="2">The sequence shown here is derived from an EMBL/GenBank/DDBJ whole genome shotgun (WGS) entry which is preliminary data.</text>
</comment>
<accession>A0A7W7I7I3</accession>
<evidence type="ECO:0000313" key="4">
    <source>
        <dbReference type="Proteomes" id="UP001501427"/>
    </source>
</evidence>
<dbReference type="EMBL" id="BAAAHD010000001">
    <property type="protein sequence ID" value="GAA0543735.1"/>
    <property type="molecule type" value="Genomic_DNA"/>
</dbReference>
<dbReference type="Proteomes" id="UP000549343">
    <property type="component" value="Unassembled WGS sequence"/>
</dbReference>
<dbReference type="AlphaFoldDB" id="A0A7W7I7I3"/>
<organism evidence="2 3">
    <name type="scientific">Actinomadura livida</name>
    <dbReference type="NCBI Taxonomy" id="79909"/>
    <lineage>
        <taxon>Bacteria</taxon>
        <taxon>Bacillati</taxon>
        <taxon>Actinomycetota</taxon>
        <taxon>Actinomycetes</taxon>
        <taxon>Streptosporangiales</taxon>
        <taxon>Thermomonosporaceae</taxon>
        <taxon>Actinomadura</taxon>
    </lineage>
</organism>
<reference evidence="2 3" key="3">
    <citation type="submission" date="2020-08" db="EMBL/GenBank/DDBJ databases">
        <title>Sequencing the genomes of 1000 actinobacteria strains.</title>
        <authorList>
            <person name="Klenk H.-P."/>
        </authorList>
    </citation>
    <scope>NUCLEOTIDE SEQUENCE [LARGE SCALE GENOMIC DNA]</scope>
    <source>
        <strain evidence="2 3">DSM 44772</strain>
    </source>
</reference>
<reference evidence="1" key="1">
    <citation type="journal article" date="2014" name="Int. J. Syst. Evol. Microbiol.">
        <title>Complete genome of a new Firmicutes species belonging to the dominant human colonic microbiota ('Ruminococcus bicirculans') reveals two chromosomes and a selective capacity to utilize plant glucans.</title>
        <authorList>
            <consortium name="NISC Comparative Sequencing Program"/>
            <person name="Wegmann U."/>
            <person name="Louis P."/>
            <person name="Goesmann A."/>
            <person name="Henrissat B."/>
            <person name="Duncan S.H."/>
            <person name="Flint H.J."/>
        </authorList>
    </citation>
    <scope>NUCLEOTIDE SEQUENCE</scope>
    <source>
        <strain evidence="1">JCM 10667</strain>
    </source>
</reference>
<evidence type="ECO:0000313" key="2">
    <source>
        <dbReference type="EMBL" id="MBB4771824.1"/>
    </source>
</evidence>
<gene>
    <name evidence="2" type="ORF">F4557_000242</name>
    <name evidence="1" type="ORF">GCM10009546_02230</name>
</gene>
<dbReference type="EMBL" id="JACHMV010000001">
    <property type="protein sequence ID" value="MBB4771824.1"/>
    <property type="molecule type" value="Genomic_DNA"/>
</dbReference>
<dbReference type="Proteomes" id="UP001501427">
    <property type="component" value="Unassembled WGS sequence"/>
</dbReference>
<sequence length="141" mass="16206">MTALLPTGPVLTRPRLGALPRAGGRFLEHAWFQPVPWAQRWRYEELDITTAIYLIADADHRLRWLGQANRADGLPGRLARHHADLDRRAVFTKIRVLQLVHDTPDDVLNAIEGRCADLLGIRESMRPRRWPSARNWHALVI</sequence>
<reference evidence="1" key="4">
    <citation type="submission" date="2023-12" db="EMBL/GenBank/DDBJ databases">
        <authorList>
            <person name="Sun Q."/>
            <person name="Inoue M."/>
        </authorList>
    </citation>
    <scope>NUCLEOTIDE SEQUENCE</scope>
    <source>
        <strain evidence="1">JCM 10667</strain>
    </source>
</reference>
<protein>
    <recommendedName>
        <fullName evidence="5">GIY-YIG nuclease family protein</fullName>
    </recommendedName>
</protein>